<evidence type="ECO:0000313" key="2">
    <source>
        <dbReference type="Proteomes" id="UP000527355"/>
    </source>
</evidence>
<protein>
    <submittedName>
        <fullName evidence="1">Uncharacterized protein</fullName>
    </submittedName>
</protein>
<dbReference type="EMBL" id="JABWUV010000019">
    <property type="protein sequence ID" value="KAF6285911.1"/>
    <property type="molecule type" value="Genomic_DNA"/>
</dbReference>
<organism evidence="1 2">
    <name type="scientific">Myotis myotis</name>
    <name type="common">Greater mouse-eared bat</name>
    <name type="synonym">Vespertilio myotis</name>
    <dbReference type="NCBI Taxonomy" id="51298"/>
    <lineage>
        <taxon>Eukaryota</taxon>
        <taxon>Metazoa</taxon>
        <taxon>Chordata</taxon>
        <taxon>Craniata</taxon>
        <taxon>Vertebrata</taxon>
        <taxon>Euteleostomi</taxon>
        <taxon>Mammalia</taxon>
        <taxon>Eutheria</taxon>
        <taxon>Laurasiatheria</taxon>
        <taxon>Chiroptera</taxon>
        <taxon>Yangochiroptera</taxon>
        <taxon>Vespertilionidae</taxon>
        <taxon>Myotis</taxon>
    </lineage>
</organism>
<reference evidence="1 2" key="1">
    <citation type="journal article" date="2020" name="Nature">
        <title>Six reference-quality genomes reveal evolution of bat adaptations.</title>
        <authorList>
            <person name="Jebb D."/>
            <person name="Huang Z."/>
            <person name="Pippel M."/>
            <person name="Hughes G.M."/>
            <person name="Lavrichenko K."/>
            <person name="Devanna P."/>
            <person name="Winkler S."/>
            <person name="Jermiin L.S."/>
            <person name="Skirmuntt E.C."/>
            <person name="Katzourakis A."/>
            <person name="Burkitt-Gray L."/>
            <person name="Ray D.A."/>
            <person name="Sullivan K.A.M."/>
            <person name="Roscito J.G."/>
            <person name="Kirilenko B.M."/>
            <person name="Davalos L.M."/>
            <person name="Corthals A.P."/>
            <person name="Power M.L."/>
            <person name="Jones G."/>
            <person name="Ransome R.D."/>
            <person name="Dechmann D.K.N."/>
            <person name="Locatelli A.G."/>
            <person name="Puechmaille S.J."/>
            <person name="Fedrigo O."/>
            <person name="Jarvis E.D."/>
            <person name="Hiller M."/>
            <person name="Vernes S.C."/>
            <person name="Myers E.W."/>
            <person name="Teeling E.C."/>
        </authorList>
    </citation>
    <scope>NUCLEOTIDE SEQUENCE [LARGE SCALE GENOMIC DNA]</scope>
    <source>
        <strain evidence="1">MMyoMyo1</strain>
        <tissue evidence="1">Flight muscle</tissue>
    </source>
</reference>
<comment type="caution">
    <text evidence="1">The sequence shown here is derived from an EMBL/GenBank/DDBJ whole genome shotgun (WGS) entry which is preliminary data.</text>
</comment>
<evidence type="ECO:0000313" key="1">
    <source>
        <dbReference type="EMBL" id="KAF6285911.1"/>
    </source>
</evidence>
<name>A0A7J7SBZ8_MYOMY</name>
<accession>A0A7J7SBZ8</accession>
<keyword evidence="2" id="KW-1185">Reference proteome</keyword>
<sequence>MPWSPPIVPPVRNALNDVVGMRQTLETEWARQIYFCAEGCSCLQITGKSTLNGKSVLVLFPDSGSALLLTLNSDLIGQGSELRFPLLCDWLIQSKGKVRQSLRWWPPESLKVMSKSKNLRWQPPERI</sequence>
<proteinExistence type="predicted"/>
<dbReference type="AlphaFoldDB" id="A0A7J7SBZ8"/>
<gene>
    <name evidence="1" type="ORF">mMyoMyo1_009470</name>
</gene>
<dbReference type="Proteomes" id="UP000527355">
    <property type="component" value="Unassembled WGS sequence"/>
</dbReference>